<keyword evidence="1 5" id="KW-0479">Metal-binding</keyword>
<feature type="region of interest" description="Disordered" evidence="6">
    <location>
        <begin position="271"/>
        <end position="299"/>
    </location>
</feature>
<dbReference type="SMART" id="SM00184">
    <property type="entry name" value="RING"/>
    <property type="match status" value="1"/>
</dbReference>
<dbReference type="Pfam" id="PF13639">
    <property type="entry name" value="zf-RING_2"/>
    <property type="match status" value="1"/>
</dbReference>
<evidence type="ECO:0000313" key="10">
    <source>
        <dbReference type="EMBL" id="KAK9040009.1"/>
    </source>
</evidence>
<evidence type="ECO:0000256" key="3">
    <source>
        <dbReference type="ARBA" id="ARBA00022771"/>
    </source>
</evidence>
<feature type="zinc finger region" description="C3H1-type" evidence="5">
    <location>
        <begin position="165"/>
        <end position="193"/>
    </location>
</feature>
<dbReference type="PANTHER" id="PTHR12547">
    <property type="entry name" value="CCCH ZINC FINGER/TIS11-RELATED"/>
    <property type="match status" value="1"/>
</dbReference>
<name>A0ABR2TRW0_9ROSI</name>
<keyword evidence="2" id="KW-0677">Repeat</keyword>
<feature type="compositionally biased region" description="Polar residues" evidence="6">
    <location>
        <begin position="12"/>
        <end position="27"/>
    </location>
</feature>
<feature type="region of interest" description="Disordered" evidence="6">
    <location>
        <begin position="645"/>
        <end position="689"/>
    </location>
</feature>
<dbReference type="InterPro" id="IPR001841">
    <property type="entry name" value="Znf_RING"/>
</dbReference>
<evidence type="ECO:0000256" key="2">
    <source>
        <dbReference type="ARBA" id="ARBA00022737"/>
    </source>
</evidence>
<dbReference type="InterPro" id="IPR045877">
    <property type="entry name" value="ZFP36-like"/>
</dbReference>
<feature type="region of interest" description="Disordered" evidence="6">
    <location>
        <begin position="1"/>
        <end position="81"/>
    </location>
</feature>
<evidence type="ECO:0000259" key="8">
    <source>
        <dbReference type="PROSITE" id="PS50089"/>
    </source>
</evidence>
<evidence type="ECO:0000256" key="4">
    <source>
        <dbReference type="ARBA" id="ARBA00022833"/>
    </source>
</evidence>
<feature type="zinc finger region" description="C3H1-type" evidence="5">
    <location>
        <begin position="231"/>
        <end position="259"/>
    </location>
</feature>
<keyword evidence="3 5" id="KW-0863">Zinc-finger</keyword>
<evidence type="ECO:0008006" key="12">
    <source>
        <dbReference type="Google" id="ProtNLM"/>
    </source>
</evidence>
<evidence type="ECO:0000256" key="6">
    <source>
        <dbReference type="SAM" id="MobiDB-lite"/>
    </source>
</evidence>
<feature type="domain" description="C3H1-type" evidence="9">
    <location>
        <begin position="165"/>
        <end position="193"/>
    </location>
</feature>
<feature type="compositionally biased region" description="Polar residues" evidence="6">
    <location>
        <begin position="673"/>
        <end position="682"/>
    </location>
</feature>
<sequence>MDYSRENVVHVIQTNGPDNWVPNSSDPSVWATEEDYRAWYNQETPTDTPSNSSYDQRQPQSLSEQPPNKKPRNSQDLSSNSRSRAIGKMFFKTKLCCKFKAGTCPYISNCNFAHSAEELRRPPPNWQEIVAAHEEEKGVPSELPREEFQIPCLGSTSFVGETQRSYKGRHCKKFYSEEGCPYGDSCTFLHDEQSKNRESVAISLGPGGYGGSGGAGGGGGGGNVSNTKPTNWKTRICNKWELTGYCPFGNKCHFAHGAAELHRYRGGLTDAETKDSSCATPTDSKQGGGGMPSKAPSDAALVPPLPLSDVYHSQRTSIVLQRPGQRTLHKWKVIGRRDCTGVWYRISGMMKHGFKFNQDFLVGKMKFHLLPKIAPYPSHRGLAQLAKNIMHAKQLTFQIKLSTFFMLQTHIDNAALLFSSLYTTNRQKNSIPSSLINAKTLGRNHLLSGHRHPLYSMSTISSHAEGPSSPNTTPPLAIIISVVLLVLFAFAFLMVCFCRCILQSVVRMWSRRQNPSGAVDAAAGADMSTGLDPELIEAFPTFYYSTVKEFRREKYGLECAICLGEFKDDDMLRLLTICCHVFHKECVDLWLESHKTCPFCRGELDEPRQSLDKSPLIVRSNSMHDFGANQSPLEDAVCIDIREDSDDKTVGGGEDEAPTSSTRQRQHSIPKFSRSNSTGHSISRTREEDRYTLRLPEHIKTKIVRGHKIARSCIAFGDFASPSEYRNQRFRETSETSRGDDKV</sequence>
<evidence type="ECO:0000259" key="9">
    <source>
        <dbReference type="PROSITE" id="PS50103"/>
    </source>
</evidence>
<dbReference type="InterPro" id="IPR036855">
    <property type="entry name" value="Znf_CCCH_sf"/>
</dbReference>
<evidence type="ECO:0000313" key="11">
    <source>
        <dbReference type="Proteomes" id="UP001396334"/>
    </source>
</evidence>
<feature type="domain" description="RING-type" evidence="8">
    <location>
        <begin position="559"/>
        <end position="601"/>
    </location>
</feature>
<dbReference type="Gene3D" id="4.10.1000.10">
    <property type="entry name" value="Zinc finger, CCCH-type"/>
    <property type="match status" value="3"/>
</dbReference>
<evidence type="ECO:0000256" key="5">
    <source>
        <dbReference type="PROSITE-ProRule" id="PRU00723"/>
    </source>
</evidence>
<dbReference type="SUPFAM" id="SSF90229">
    <property type="entry name" value="CCCH zinc finger"/>
    <property type="match status" value="3"/>
</dbReference>
<feature type="compositionally biased region" description="Polar residues" evidence="6">
    <location>
        <begin position="276"/>
        <end position="285"/>
    </location>
</feature>
<feature type="compositionally biased region" description="Polar residues" evidence="6">
    <location>
        <begin position="41"/>
        <end position="66"/>
    </location>
</feature>
<gene>
    <name evidence="10" type="ORF">V6N11_015189</name>
</gene>
<feature type="domain" description="C3H1-type" evidence="9">
    <location>
        <begin position="90"/>
        <end position="117"/>
    </location>
</feature>
<comment type="caution">
    <text evidence="10">The sequence shown here is derived from an EMBL/GenBank/DDBJ whole genome shotgun (WGS) entry which is preliminary data.</text>
</comment>
<dbReference type="Pfam" id="PF18044">
    <property type="entry name" value="zf-CCCH_4"/>
    <property type="match status" value="1"/>
</dbReference>
<evidence type="ECO:0000256" key="7">
    <source>
        <dbReference type="SAM" id="Phobius"/>
    </source>
</evidence>
<dbReference type="PROSITE" id="PS50103">
    <property type="entry name" value="ZF_C3H1"/>
    <property type="match status" value="3"/>
</dbReference>
<organism evidence="10 11">
    <name type="scientific">Hibiscus sabdariffa</name>
    <name type="common">roselle</name>
    <dbReference type="NCBI Taxonomy" id="183260"/>
    <lineage>
        <taxon>Eukaryota</taxon>
        <taxon>Viridiplantae</taxon>
        <taxon>Streptophyta</taxon>
        <taxon>Embryophyta</taxon>
        <taxon>Tracheophyta</taxon>
        <taxon>Spermatophyta</taxon>
        <taxon>Magnoliopsida</taxon>
        <taxon>eudicotyledons</taxon>
        <taxon>Gunneridae</taxon>
        <taxon>Pentapetalae</taxon>
        <taxon>rosids</taxon>
        <taxon>malvids</taxon>
        <taxon>Malvales</taxon>
        <taxon>Malvaceae</taxon>
        <taxon>Malvoideae</taxon>
        <taxon>Hibiscus</taxon>
    </lineage>
</organism>
<dbReference type="InterPro" id="IPR000571">
    <property type="entry name" value="Znf_CCCH"/>
</dbReference>
<keyword evidence="7" id="KW-0812">Transmembrane</keyword>
<keyword evidence="11" id="KW-1185">Reference proteome</keyword>
<proteinExistence type="predicted"/>
<dbReference type="CDD" id="cd16461">
    <property type="entry name" value="RING-H2_EL5-like"/>
    <property type="match status" value="1"/>
</dbReference>
<dbReference type="InterPro" id="IPR041367">
    <property type="entry name" value="Znf-CCCH_4"/>
</dbReference>
<keyword evidence="4 5" id="KW-0862">Zinc</keyword>
<feature type="zinc finger region" description="C3H1-type" evidence="5">
    <location>
        <begin position="90"/>
        <end position="117"/>
    </location>
</feature>
<dbReference type="PANTHER" id="PTHR12547:SF156">
    <property type="entry name" value="ZINC FINGER CCCH DOMAIN-CONTAINING PROTEIN 12"/>
    <property type="match status" value="1"/>
</dbReference>
<protein>
    <recommendedName>
        <fullName evidence="12">RING-type E3 ubiquitin transferase</fullName>
    </recommendedName>
</protein>
<reference evidence="10 11" key="1">
    <citation type="journal article" date="2024" name="G3 (Bethesda)">
        <title>Genome assembly of Hibiscus sabdariffa L. provides insights into metabolisms of medicinal natural products.</title>
        <authorList>
            <person name="Kim T."/>
        </authorList>
    </citation>
    <scope>NUCLEOTIDE SEQUENCE [LARGE SCALE GENOMIC DNA]</scope>
    <source>
        <strain evidence="10">TK-2024</strain>
        <tissue evidence="10">Old leaves</tissue>
    </source>
</reference>
<keyword evidence="7" id="KW-0472">Membrane</keyword>
<dbReference type="Gene3D" id="3.30.40.10">
    <property type="entry name" value="Zinc/RING finger domain, C3HC4 (zinc finger)"/>
    <property type="match status" value="1"/>
</dbReference>
<feature type="domain" description="C3H1-type" evidence="9">
    <location>
        <begin position="231"/>
        <end position="259"/>
    </location>
</feature>
<accession>A0ABR2TRW0</accession>
<evidence type="ECO:0000256" key="1">
    <source>
        <dbReference type="ARBA" id="ARBA00022723"/>
    </source>
</evidence>
<keyword evidence="7" id="KW-1133">Transmembrane helix</keyword>
<dbReference type="InterPro" id="IPR013083">
    <property type="entry name" value="Znf_RING/FYVE/PHD"/>
</dbReference>
<feature type="transmembrane region" description="Helical" evidence="7">
    <location>
        <begin position="476"/>
        <end position="502"/>
    </location>
</feature>
<dbReference type="EMBL" id="JBBPBN010000004">
    <property type="protein sequence ID" value="KAK9040009.1"/>
    <property type="molecule type" value="Genomic_DNA"/>
</dbReference>
<dbReference type="SUPFAM" id="SSF57850">
    <property type="entry name" value="RING/U-box"/>
    <property type="match status" value="1"/>
</dbReference>
<dbReference type="Pfam" id="PF00642">
    <property type="entry name" value="zf-CCCH"/>
    <property type="match status" value="2"/>
</dbReference>
<dbReference type="Proteomes" id="UP001396334">
    <property type="component" value="Unassembled WGS sequence"/>
</dbReference>
<dbReference type="PROSITE" id="PS50089">
    <property type="entry name" value="ZF_RING_2"/>
    <property type="match status" value="1"/>
</dbReference>
<dbReference type="SMART" id="SM00356">
    <property type="entry name" value="ZnF_C3H1"/>
    <property type="match status" value="3"/>
</dbReference>